<dbReference type="PANTHER" id="PTHR24276">
    <property type="entry name" value="POLYSERASE-RELATED"/>
    <property type="match status" value="1"/>
</dbReference>
<keyword evidence="3" id="KW-0378">Hydrolase</keyword>
<evidence type="ECO:0000256" key="5">
    <source>
        <dbReference type="ARBA" id="ARBA00023157"/>
    </source>
</evidence>
<dbReference type="OrthoDB" id="8189841at2759"/>
<dbReference type="SUPFAM" id="SSF50494">
    <property type="entry name" value="Trypsin-like serine proteases"/>
    <property type="match status" value="1"/>
</dbReference>
<evidence type="ECO:0000256" key="2">
    <source>
        <dbReference type="ARBA" id="ARBA00022670"/>
    </source>
</evidence>
<evidence type="ECO:0000256" key="1">
    <source>
        <dbReference type="ARBA" id="ARBA00007664"/>
    </source>
</evidence>
<accession>A0A9P0BZP7</accession>
<organism evidence="8 9">
    <name type="scientific">Chrysodeixis includens</name>
    <name type="common">Soybean looper</name>
    <name type="synonym">Pseudoplusia includens</name>
    <dbReference type="NCBI Taxonomy" id="689277"/>
    <lineage>
        <taxon>Eukaryota</taxon>
        <taxon>Metazoa</taxon>
        <taxon>Ecdysozoa</taxon>
        <taxon>Arthropoda</taxon>
        <taxon>Hexapoda</taxon>
        <taxon>Insecta</taxon>
        <taxon>Pterygota</taxon>
        <taxon>Neoptera</taxon>
        <taxon>Endopterygota</taxon>
        <taxon>Lepidoptera</taxon>
        <taxon>Glossata</taxon>
        <taxon>Ditrysia</taxon>
        <taxon>Noctuoidea</taxon>
        <taxon>Noctuidae</taxon>
        <taxon>Plusiinae</taxon>
        <taxon>Chrysodeixis</taxon>
    </lineage>
</organism>
<keyword evidence="9" id="KW-1185">Reference proteome</keyword>
<evidence type="ECO:0000256" key="6">
    <source>
        <dbReference type="SAM" id="SignalP"/>
    </source>
</evidence>
<evidence type="ECO:0000256" key="3">
    <source>
        <dbReference type="ARBA" id="ARBA00022801"/>
    </source>
</evidence>
<keyword evidence="6" id="KW-0732">Signal</keyword>
<proteinExistence type="inferred from homology"/>
<dbReference type="AlphaFoldDB" id="A0A9P0BZP7"/>
<keyword evidence="4" id="KW-0720">Serine protease</keyword>
<dbReference type="InterPro" id="IPR043504">
    <property type="entry name" value="Peptidase_S1_PA_chymotrypsin"/>
</dbReference>
<comment type="similarity">
    <text evidence="1">Belongs to the peptidase S1 family.</text>
</comment>
<evidence type="ECO:0000313" key="9">
    <source>
        <dbReference type="Proteomes" id="UP001154114"/>
    </source>
</evidence>
<feature type="chain" id="PRO_5040116821" description="Peptidase S1 domain-containing protein" evidence="6">
    <location>
        <begin position="18"/>
        <end position="300"/>
    </location>
</feature>
<keyword evidence="2" id="KW-0645">Protease</keyword>
<dbReference type="PANTHER" id="PTHR24276:SF96">
    <property type="entry name" value="PEPTIDASE S1 DOMAIN-CONTAINING PROTEIN"/>
    <property type="match status" value="1"/>
</dbReference>
<dbReference type="SMART" id="SM00020">
    <property type="entry name" value="Tryp_SPc"/>
    <property type="match status" value="1"/>
</dbReference>
<reference evidence="8" key="1">
    <citation type="submission" date="2021-12" db="EMBL/GenBank/DDBJ databases">
        <authorList>
            <person name="King R."/>
        </authorList>
    </citation>
    <scope>NUCLEOTIDE SEQUENCE</scope>
</reference>
<keyword evidence="5" id="KW-1015">Disulfide bond</keyword>
<dbReference type="PROSITE" id="PS50240">
    <property type="entry name" value="TRYPSIN_DOM"/>
    <property type="match status" value="1"/>
</dbReference>
<dbReference type="Proteomes" id="UP001154114">
    <property type="component" value="Chromosome 6"/>
</dbReference>
<dbReference type="Gene3D" id="2.40.10.10">
    <property type="entry name" value="Trypsin-like serine proteases"/>
    <property type="match status" value="1"/>
</dbReference>
<dbReference type="GO" id="GO:0006508">
    <property type="term" value="P:proteolysis"/>
    <property type="evidence" value="ECO:0007669"/>
    <property type="project" value="UniProtKB-KW"/>
</dbReference>
<dbReference type="PRINTS" id="PR00722">
    <property type="entry name" value="CHYMOTRYPSIN"/>
</dbReference>
<evidence type="ECO:0000313" key="8">
    <source>
        <dbReference type="EMBL" id="CAH0605374.1"/>
    </source>
</evidence>
<evidence type="ECO:0000259" key="7">
    <source>
        <dbReference type="PROSITE" id="PS50240"/>
    </source>
</evidence>
<sequence length="300" mass="31714">MSKIVCLLIIAFAGANAMTFNTSSRLSNNNLAAENQFPYMVSIQRTQTAVPTRGHICGGVLITLQHVMTAASCLTVFAAGSWTPIANLAEYRVFAGATTLSNDADPNRVRSLARIDVHTGYLPASRLNDVAIITLSTPYINGTSIRALPLPGPLVGPQENTACTIPGWGTDGLTATATPSVSLKFASKYVYSQSLCQKVYANLAGQPNVFNSMLCSASHDLVSTGCLGDEGGPLVCDGLLSGILIHTNNCAPTSFPELYTRVSNYTVWARTVTGAASTFQPGVLVLVFALVQVFVSKFVN</sequence>
<feature type="domain" description="Peptidase S1" evidence="7">
    <location>
        <begin position="26"/>
        <end position="274"/>
    </location>
</feature>
<protein>
    <recommendedName>
        <fullName evidence="7">Peptidase S1 domain-containing protein</fullName>
    </recommendedName>
</protein>
<dbReference type="InterPro" id="IPR001314">
    <property type="entry name" value="Peptidase_S1A"/>
</dbReference>
<dbReference type="EMBL" id="LR824009">
    <property type="protein sequence ID" value="CAH0605374.1"/>
    <property type="molecule type" value="Genomic_DNA"/>
</dbReference>
<dbReference type="Pfam" id="PF00089">
    <property type="entry name" value="Trypsin"/>
    <property type="match status" value="1"/>
</dbReference>
<gene>
    <name evidence="8" type="ORF">CINC_LOCUS11360</name>
</gene>
<feature type="signal peptide" evidence="6">
    <location>
        <begin position="1"/>
        <end position="17"/>
    </location>
</feature>
<dbReference type="CDD" id="cd00190">
    <property type="entry name" value="Tryp_SPc"/>
    <property type="match status" value="1"/>
</dbReference>
<evidence type="ECO:0000256" key="4">
    <source>
        <dbReference type="ARBA" id="ARBA00022825"/>
    </source>
</evidence>
<dbReference type="InterPro" id="IPR009003">
    <property type="entry name" value="Peptidase_S1_PA"/>
</dbReference>
<name>A0A9P0BZP7_CHRIL</name>
<dbReference type="InterPro" id="IPR050430">
    <property type="entry name" value="Peptidase_S1"/>
</dbReference>
<dbReference type="GO" id="GO:0004252">
    <property type="term" value="F:serine-type endopeptidase activity"/>
    <property type="evidence" value="ECO:0007669"/>
    <property type="project" value="InterPro"/>
</dbReference>
<dbReference type="InterPro" id="IPR001254">
    <property type="entry name" value="Trypsin_dom"/>
</dbReference>